<accession>A0ABT1TAZ3</accession>
<dbReference type="Proteomes" id="UP001204376">
    <property type="component" value="Unassembled WGS sequence"/>
</dbReference>
<name>A0ABT1TAZ3_9SPHI</name>
<protein>
    <recommendedName>
        <fullName evidence="3">Lipocalin-like domain-containing protein</fullName>
    </recommendedName>
</protein>
<dbReference type="RefSeq" id="WP_256541598.1">
    <property type="nucleotide sequence ID" value="NZ_JANHOH010000014.1"/>
</dbReference>
<reference evidence="1 2" key="1">
    <citation type="submission" date="2022-07" db="EMBL/GenBank/DDBJ databases">
        <title>Mucilaginibacter sp. JC4.</title>
        <authorList>
            <person name="Le V."/>
            <person name="Ko S.-R."/>
            <person name="Ahn C.-Y."/>
            <person name="Oh H.-M."/>
        </authorList>
    </citation>
    <scope>NUCLEOTIDE SEQUENCE [LARGE SCALE GENOMIC DNA]</scope>
    <source>
        <strain evidence="1 2">JC4</strain>
    </source>
</reference>
<keyword evidence="2" id="KW-1185">Reference proteome</keyword>
<evidence type="ECO:0000313" key="2">
    <source>
        <dbReference type="Proteomes" id="UP001204376"/>
    </source>
</evidence>
<evidence type="ECO:0008006" key="3">
    <source>
        <dbReference type="Google" id="ProtNLM"/>
    </source>
</evidence>
<gene>
    <name evidence="1" type="ORF">NPE20_25885</name>
</gene>
<dbReference type="EMBL" id="JANHOH010000014">
    <property type="protein sequence ID" value="MCQ6961431.1"/>
    <property type="molecule type" value="Genomic_DNA"/>
</dbReference>
<comment type="caution">
    <text evidence="1">The sequence shown here is derived from an EMBL/GenBank/DDBJ whole genome shotgun (WGS) entry which is preliminary data.</text>
</comment>
<evidence type="ECO:0000313" key="1">
    <source>
        <dbReference type="EMBL" id="MCQ6961431.1"/>
    </source>
</evidence>
<dbReference type="PROSITE" id="PS51257">
    <property type="entry name" value="PROKAR_LIPOPROTEIN"/>
    <property type="match status" value="1"/>
</dbReference>
<sequence>MKKTLTILLFLPFLYSCQKDNSTNKPVEQIGPIVGKWNYKSERYQVFDKDGTLIEDHTRTDNPGDIYFLYNADGTASAHSFEDEVKFTYTYSKGVLIDKLPNGQLTWTVTVSGKSLTKHEEYTAIGTLKKTIHDEYLEKQ</sequence>
<proteinExistence type="predicted"/>
<organism evidence="1 2">
    <name type="scientific">Mucilaginibacter aquariorum</name>
    <dbReference type="NCBI Taxonomy" id="2967225"/>
    <lineage>
        <taxon>Bacteria</taxon>
        <taxon>Pseudomonadati</taxon>
        <taxon>Bacteroidota</taxon>
        <taxon>Sphingobacteriia</taxon>
        <taxon>Sphingobacteriales</taxon>
        <taxon>Sphingobacteriaceae</taxon>
        <taxon>Mucilaginibacter</taxon>
    </lineage>
</organism>